<accession>T1FCP1</accession>
<feature type="compositionally biased region" description="Polar residues" evidence="1">
    <location>
        <begin position="449"/>
        <end position="460"/>
    </location>
</feature>
<dbReference type="EnsemblMetazoa" id="HelroT178067">
    <property type="protein sequence ID" value="HelroP178067"/>
    <property type="gene ID" value="HelroG178067"/>
</dbReference>
<dbReference type="AlphaFoldDB" id="T1FCP1"/>
<reference evidence="2 4" key="2">
    <citation type="journal article" date="2013" name="Nature">
        <title>Insights into bilaterian evolution from three spiralian genomes.</title>
        <authorList>
            <person name="Simakov O."/>
            <person name="Marletaz F."/>
            <person name="Cho S.J."/>
            <person name="Edsinger-Gonzales E."/>
            <person name="Havlak P."/>
            <person name="Hellsten U."/>
            <person name="Kuo D.H."/>
            <person name="Larsson T."/>
            <person name="Lv J."/>
            <person name="Arendt D."/>
            <person name="Savage R."/>
            <person name="Osoegawa K."/>
            <person name="de Jong P."/>
            <person name="Grimwood J."/>
            <person name="Chapman J.A."/>
            <person name="Shapiro H."/>
            <person name="Aerts A."/>
            <person name="Otillar R.P."/>
            <person name="Terry A.Y."/>
            <person name="Boore J.L."/>
            <person name="Grigoriev I.V."/>
            <person name="Lindberg D.R."/>
            <person name="Seaver E.C."/>
            <person name="Weisblat D.A."/>
            <person name="Putnam N.H."/>
            <person name="Rokhsar D.S."/>
        </authorList>
    </citation>
    <scope>NUCLEOTIDE SEQUENCE</scope>
</reference>
<organism evidence="3 4">
    <name type="scientific">Helobdella robusta</name>
    <name type="common">Californian leech</name>
    <dbReference type="NCBI Taxonomy" id="6412"/>
    <lineage>
        <taxon>Eukaryota</taxon>
        <taxon>Metazoa</taxon>
        <taxon>Spiralia</taxon>
        <taxon>Lophotrochozoa</taxon>
        <taxon>Annelida</taxon>
        <taxon>Clitellata</taxon>
        <taxon>Hirudinea</taxon>
        <taxon>Rhynchobdellida</taxon>
        <taxon>Glossiphoniidae</taxon>
        <taxon>Helobdella</taxon>
    </lineage>
</organism>
<feature type="region of interest" description="Disordered" evidence="1">
    <location>
        <begin position="420"/>
        <end position="479"/>
    </location>
</feature>
<keyword evidence="4" id="KW-1185">Reference proteome</keyword>
<sequence>MAAGRRVCVSEILQFLFKNNGYINDNCFINEASELFTDKLMFKARGNLKLDKLCELVDLVKYIFDNKLSELIPIYSVFNIDRVPIRLAKDSSKSISEHLMKLNKKLNKNYMAVSQLHNKLENISEKITGSNVKLLQTENYGSEFHELSSINDNKTIKEIPLNYKINDNKIIKKTPLNYKIINNSLKNNYNEFAKRKKDFPPRINRTISKLNDSGGKFKVKGVEKRAVVYLGNIWTCIKATVEEHFQRFDVKYISVFPVVKNQQLVRKMMMIVILHSEFVYFNKNLMYAADTTNIFYASKNIQSEIILIKNELKKFEECCHVCSKHFKFRQDGRFIRHGRKVRGSKCLGSLKKLPSAAVRKSLSGRVGNISMFKLGRSCCSIHEWSSVKNTGEVETTISVKINSRLDTFAKASIEEITRSVDEGQKDKKDRVRKPNPNALIKSKIEQDNNRAPNSTETLSALQAKHPAAPPDRKPSPDKKKLQVCQLHFSKFPKGTSGGREGFTPQHLRDLTRDKVETKEVVGAITFFVNLLLSSAWPPEVVPRFFERRLEALAKKDGAIIFRGRYHDDFWAKKHDE</sequence>
<evidence type="ECO:0000313" key="2">
    <source>
        <dbReference type="EMBL" id="ESN97623.1"/>
    </source>
</evidence>
<dbReference type="CTD" id="20206590"/>
<dbReference type="Proteomes" id="UP000015101">
    <property type="component" value="Unassembled WGS sequence"/>
</dbReference>
<reference evidence="4" key="1">
    <citation type="submission" date="2012-12" db="EMBL/GenBank/DDBJ databases">
        <authorList>
            <person name="Hellsten U."/>
            <person name="Grimwood J."/>
            <person name="Chapman J.A."/>
            <person name="Shapiro H."/>
            <person name="Aerts A."/>
            <person name="Otillar R.P."/>
            <person name="Terry A.Y."/>
            <person name="Boore J.L."/>
            <person name="Simakov O."/>
            <person name="Marletaz F."/>
            <person name="Cho S.-J."/>
            <person name="Edsinger-Gonzales E."/>
            <person name="Havlak P."/>
            <person name="Kuo D.-H."/>
            <person name="Larsson T."/>
            <person name="Lv J."/>
            <person name="Arendt D."/>
            <person name="Savage R."/>
            <person name="Osoegawa K."/>
            <person name="de Jong P."/>
            <person name="Lindberg D.R."/>
            <person name="Seaver E.C."/>
            <person name="Weisblat D.A."/>
            <person name="Putnam N.H."/>
            <person name="Grigoriev I.V."/>
            <person name="Rokhsar D.S."/>
        </authorList>
    </citation>
    <scope>NUCLEOTIDE SEQUENCE</scope>
</reference>
<dbReference type="RefSeq" id="XP_009024433.1">
    <property type="nucleotide sequence ID" value="XM_009026185.1"/>
</dbReference>
<feature type="compositionally biased region" description="Basic and acidic residues" evidence="1">
    <location>
        <begin position="470"/>
        <end position="479"/>
    </location>
</feature>
<feature type="compositionally biased region" description="Basic and acidic residues" evidence="1">
    <location>
        <begin position="420"/>
        <end position="429"/>
    </location>
</feature>
<evidence type="ECO:0000313" key="4">
    <source>
        <dbReference type="Proteomes" id="UP000015101"/>
    </source>
</evidence>
<dbReference type="EMBL" id="AMQM01006282">
    <property type="status" value="NOT_ANNOTATED_CDS"/>
    <property type="molecule type" value="Genomic_DNA"/>
</dbReference>
<proteinExistence type="predicted"/>
<evidence type="ECO:0000313" key="3">
    <source>
        <dbReference type="EnsemblMetazoa" id="HelroP178067"/>
    </source>
</evidence>
<gene>
    <name evidence="3" type="primary">20206590</name>
    <name evidence="2" type="ORF">HELRODRAFT_178067</name>
</gene>
<dbReference type="GeneID" id="20206590"/>
<dbReference type="HOGENOM" id="CLU_473513_0_0_1"/>
<dbReference type="EMBL" id="KB097336">
    <property type="protein sequence ID" value="ESN97623.1"/>
    <property type="molecule type" value="Genomic_DNA"/>
</dbReference>
<dbReference type="OrthoDB" id="7485566at2759"/>
<reference evidence="3" key="3">
    <citation type="submission" date="2015-06" db="UniProtKB">
        <authorList>
            <consortium name="EnsemblMetazoa"/>
        </authorList>
    </citation>
    <scope>IDENTIFICATION</scope>
</reference>
<dbReference type="InParanoid" id="T1FCP1"/>
<evidence type="ECO:0000256" key="1">
    <source>
        <dbReference type="SAM" id="MobiDB-lite"/>
    </source>
</evidence>
<name>T1FCP1_HELRO</name>
<dbReference type="KEGG" id="hro:HELRODRAFT_178067"/>
<protein>
    <submittedName>
        <fullName evidence="2 3">Uncharacterized protein</fullName>
    </submittedName>
</protein>